<accession>A0AAV7FFJ0</accession>
<comment type="caution">
    <text evidence="2">The sequence shown here is derived from an EMBL/GenBank/DDBJ whole genome shotgun (WGS) entry which is preliminary data.</text>
</comment>
<feature type="region of interest" description="Disordered" evidence="1">
    <location>
        <begin position="1"/>
        <end position="61"/>
    </location>
</feature>
<gene>
    <name evidence="2" type="ORF">H6P81_004498</name>
</gene>
<dbReference type="PANTHER" id="PTHR33511">
    <property type="entry name" value="OS06G0632400 PROTEIN"/>
    <property type="match status" value="1"/>
</dbReference>
<organism evidence="2 3">
    <name type="scientific">Aristolochia fimbriata</name>
    <name type="common">White veined hardy Dutchman's pipe vine</name>
    <dbReference type="NCBI Taxonomy" id="158543"/>
    <lineage>
        <taxon>Eukaryota</taxon>
        <taxon>Viridiplantae</taxon>
        <taxon>Streptophyta</taxon>
        <taxon>Embryophyta</taxon>
        <taxon>Tracheophyta</taxon>
        <taxon>Spermatophyta</taxon>
        <taxon>Magnoliopsida</taxon>
        <taxon>Magnoliidae</taxon>
        <taxon>Piperales</taxon>
        <taxon>Aristolochiaceae</taxon>
        <taxon>Aristolochia</taxon>
    </lineage>
</organism>
<evidence type="ECO:0000313" key="2">
    <source>
        <dbReference type="EMBL" id="KAG9459990.1"/>
    </source>
</evidence>
<dbReference type="AlphaFoldDB" id="A0AAV7FFJ0"/>
<protein>
    <submittedName>
        <fullName evidence="2">Uncharacterized protein</fullName>
    </submittedName>
</protein>
<keyword evidence="3" id="KW-1185">Reference proteome</keyword>
<name>A0AAV7FFJ0_ARIFI</name>
<proteinExistence type="predicted"/>
<dbReference type="EMBL" id="JAINDJ010000002">
    <property type="protein sequence ID" value="KAG9459990.1"/>
    <property type="molecule type" value="Genomic_DNA"/>
</dbReference>
<reference evidence="2 3" key="1">
    <citation type="submission" date="2021-07" db="EMBL/GenBank/DDBJ databases">
        <title>The Aristolochia fimbriata genome: insights into angiosperm evolution, floral development and chemical biosynthesis.</title>
        <authorList>
            <person name="Jiao Y."/>
        </authorList>
    </citation>
    <scope>NUCLEOTIDE SEQUENCE [LARGE SCALE GENOMIC DNA]</scope>
    <source>
        <strain evidence="2">IBCAS-2021</strain>
        <tissue evidence="2">Leaf</tissue>
    </source>
</reference>
<sequence length="91" mass="10702">MAGKNRRGRERQGGEKSSVFSMMNFFKFQLPKRSRDREEGGETSHVRKPRPSDEDRGRFFAEPDIDRKATAFIARFYETRVMDAERQTVKV</sequence>
<evidence type="ECO:0000256" key="1">
    <source>
        <dbReference type="SAM" id="MobiDB-lite"/>
    </source>
</evidence>
<feature type="compositionally biased region" description="Basic and acidic residues" evidence="1">
    <location>
        <begin position="33"/>
        <end position="61"/>
    </location>
</feature>
<evidence type="ECO:0000313" key="3">
    <source>
        <dbReference type="Proteomes" id="UP000825729"/>
    </source>
</evidence>
<dbReference type="Proteomes" id="UP000825729">
    <property type="component" value="Unassembled WGS sequence"/>
</dbReference>